<organism evidence="7">
    <name type="scientific">Musca domestica</name>
    <name type="common">House fly</name>
    <dbReference type="NCBI Taxonomy" id="7370"/>
    <lineage>
        <taxon>Eukaryota</taxon>
        <taxon>Metazoa</taxon>
        <taxon>Ecdysozoa</taxon>
        <taxon>Arthropoda</taxon>
        <taxon>Hexapoda</taxon>
        <taxon>Insecta</taxon>
        <taxon>Pterygota</taxon>
        <taxon>Neoptera</taxon>
        <taxon>Endopterygota</taxon>
        <taxon>Diptera</taxon>
        <taxon>Brachycera</taxon>
        <taxon>Muscomorpha</taxon>
        <taxon>Muscoidea</taxon>
        <taxon>Muscidae</taxon>
        <taxon>Musca</taxon>
    </lineage>
</organism>
<dbReference type="CDD" id="cd19601">
    <property type="entry name" value="serpin42Da-like"/>
    <property type="match status" value="1"/>
</dbReference>
<dbReference type="Proteomes" id="UP001652621">
    <property type="component" value="Unplaced"/>
</dbReference>
<reference evidence="7" key="1">
    <citation type="submission" date="2022-10" db="UniProtKB">
        <authorList>
            <consortium name="EnsemblMetazoa"/>
        </authorList>
    </citation>
    <scope>IDENTIFICATION</scope>
    <source>
        <strain evidence="7">Aabys</strain>
    </source>
</reference>
<dbReference type="Pfam" id="PF00079">
    <property type="entry name" value="Serpin"/>
    <property type="match status" value="1"/>
</dbReference>
<feature type="chain" id="PRO_5044694734" evidence="5">
    <location>
        <begin position="23"/>
        <end position="384"/>
    </location>
</feature>
<dbReference type="InterPro" id="IPR042185">
    <property type="entry name" value="Serpin_sf_2"/>
</dbReference>
<dbReference type="KEGG" id="mde:101896557"/>
<evidence type="ECO:0000256" key="3">
    <source>
        <dbReference type="ARBA" id="ARBA00022900"/>
    </source>
</evidence>
<dbReference type="AlphaFoldDB" id="A0A905I2F2"/>
<protein>
    <submittedName>
        <fullName evidence="9">Antitrypsin</fullName>
    </submittedName>
    <submittedName>
        <fullName evidence="7">SERPIN domain-containing protein</fullName>
    </submittedName>
</protein>
<dbReference type="InterPro" id="IPR023796">
    <property type="entry name" value="Serpin_dom"/>
</dbReference>
<dbReference type="RefSeq" id="XP_011290163.1">
    <property type="nucleotide sequence ID" value="XM_011291861.2"/>
</dbReference>
<evidence type="ECO:0000256" key="2">
    <source>
        <dbReference type="ARBA" id="ARBA00022690"/>
    </source>
</evidence>
<comment type="similarity">
    <text evidence="1 4">Belongs to the serpin family.</text>
</comment>
<evidence type="ECO:0000256" key="1">
    <source>
        <dbReference type="ARBA" id="ARBA00009500"/>
    </source>
</evidence>
<dbReference type="Gene3D" id="2.30.39.10">
    <property type="entry name" value="Alpha-1-antitrypsin, domain 1"/>
    <property type="match status" value="1"/>
</dbReference>
<feature type="domain" description="Serpin" evidence="6">
    <location>
        <begin position="28"/>
        <end position="384"/>
    </location>
</feature>
<keyword evidence="2" id="KW-0646">Protease inhibitor</keyword>
<keyword evidence="8" id="KW-1185">Reference proteome</keyword>
<sequence>MGTVKTLTTTFVVALLYTITTATENFGSSLLKDLVPSGYDQNVIVSPFSAETCLAMIRMGAGGKTSQELDKILNLSKSVLNILPDNYHNELAKYAKAGHFKFANKIYVKNGQSINEDFKTLLAGKFFSSAENMDFSQTEKAAEGINEWVASTTGNTINNLAENLQPNTDLLLVSSVNFNGPWKTGFNANWTKPDKFYVDEDDNFVMVPMMKVRSYFRYGRQAAMNAGAILLPYRDAGLSMLVVVPFRADGLDKVLTTMKSVDMPSFIETKVFQRKSIEFRMPKFKMDVTVNLKDSLKNLAMTSIFEGANLAKMLTSSQPISVTDIIQQINLEIGEEGDPASPILTSNHYSRNNPFFRFSADGPFYYAILNKAYKPLIEGVFVGA</sequence>
<gene>
    <name evidence="7" type="primary">101896557</name>
    <name evidence="9" type="synonym">LOC101896557</name>
</gene>
<dbReference type="InterPro" id="IPR000215">
    <property type="entry name" value="Serpin_fam"/>
</dbReference>
<proteinExistence type="inferred from homology"/>
<evidence type="ECO:0000256" key="4">
    <source>
        <dbReference type="RuleBase" id="RU000411"/>
    </source>
</evidence>
<dbReference type="InterPro" id="IPR036186">
    <property type="entry name" value="Serpin_sf"/>
</dbReference>
<dbReference type="PANTHER" id="PTHR11461">
    <property type="entry name" value="SERINE PROTEASE INHIBITOR, SERPIN"/>
    <property type="match status" value="1"/>
</dbReference>
<dbReference type="InterPro" id="IPR042178">
    <property type="entry name" value="Serpin_sf_1"/>
</dbReference>
<keyword evidence="5" id="KW-0732">Signal</keyword>
<dbReference type="EnsemblMetazoa" id="MDOA002982-RA">
    <property type="protein sequence ID" value="MDOA002982-PA"/>
    <property type="gene ID" value="MDOA002982"/>
</dbReference>
<dbReference type="Gene3D" id="3.30.497.10">
    <property type="entry name" value="Antithrombin, subunit I, domain 2"/>
    <property type="match status" value="1"/>
</dbReference>
<keyword evidence="3" id="KW-0722">Serine protease inhibitor</keyword>
<reference evidence="9" key="2">
    <citation type="submission" date="2025-04" db="UniProtKB">
        <authorList>
            <consortium name="RefSeq"/>
        </authorList>
    </citation>
    <scope>IDENTIFICATION</scope>
    <source>
        <strain evidence="9">Aabys</strain>
    </source>
</reference>
<dbReference type="OrthoDB" id="671595at2759"/>
<evidence type="ECO:0000313" key="9">
    <source>
        <dbReference type="RefSeq" id="XP_011290163.1"/>
    </source>
</evidence>
<name>A0A905I2F2_MUSDO</name>
<evidence type="ECO:0000313" key="7">
    <source>
        <dbReference type="EnsemblMetazoa" id="MDOA002982-PA"/>
    </source>
</evidence>
<dbReference type="SMART" id="SM00093">
    <property type="entry name" value="SERPIN"/>
    <property type="match status" value="1"/>
</dbReference>
<dbReference type="GeneID" id="101896557"/>
<accession>A0A905I2F2</accession>
<feature type="signal peptide" evidence="5">
    <location>
        <begin position="1"/>
        <end position="22"/>
    </location>
</feature>
<dbReference type="GO" id="GO:0004867">
    <property type="term" value="F:serine-type endopeptidase inhibitor activity"/>
    <property type="evidence" value="ECO:0007669"/>
    <property type="project" value="UniProtKB-KW"/>
</dbReference>
<evidence type="ECO:0000313" key="8">
    <source>
        <dbReference type="Proteomes" id="UP001652621"/>
    </source>
</evidence>
<dbReference type="GO" id="GO:0005615">
    <property type="term" value="C:extracellular space"/>
    <property type="evidence" value="ECO:0007669"/>
    <property type="project" value="InterPro"/>
</dbReference>
<dbReference type="VEuPathDB" id="VectorBase:MDOMA2_012731"/>
<evidence type="ECO:0000259" key="6">
    <source>
        <dbReference type="SMART" id="SM00093"/>
    </source>
</evidence>
<dbReference type="PANTHER" id="PTHR11461:SF211">
    <property type="entry name" value="GH10112P-RELATED"/>
    <property type="match status" value="1"/>
</dbReference>
<evidence type="ECO:0000256" key="5">
    <source>
        <dbReference type="SAM" id="SignalP"/>
    </source>
</evidence>
<dbReference type="SUPFAM" id="SSF56574">
    <property type="entry name" value="Serpins"/>
    <property type="match status" value="1"/>
</dbReference>